<evidence type="ECO:0000313" key="3">
    <source>
        <dbReference type="Proteomes" id="UP000595140"/>
    </source>
</evidence>
<dbReference type="Proteomes" id="UP000595140">
    <property type="component" value="Unassembled WGS sequence"/>
</dbReference>
<evidence type="ECO:0000256" key="1">
    <source>
        <dbReference type="SAM" id="MobiDB-lite"/>
    </source>
</evidence>
<evidence type="ECO:0000313" key="2">
    <source>
        <dbReference type="EMBL" id="VFQ90978.1"/>
    </source>
</evidence>
<dbReference type="AlphaFoldDB" id="A0A484MSG0"/>
<name>A0A484MSG0_9ASTE</name>
<feature type="compositionally biased region" description="Polar residues" evidence="1">
    <location>
        <begin position="92"/>
        <end position="106"/>
    </location>
</feature>
<accession>A0A484MSG0</accession>
<dbReference type="EMBL" id="OOIL02004257">
    <property type="protein sequence ID" value="VFQ90978.1"/>
    <property type="molecule type" value="Genomic_DNA"/>
</dbReference>
<gene>
    <name evidence="2" type="ORF">CCAM_LOCUS32754</name>
</gene>
<sequence length="122" mass="13368">MCQDLVGHTFSFLNPLSFPQRQADGRLSLVRPFLLLCSPTGGSVEARQSPASLSLSLSLLLFVRSLKQGRRPLVSIDESSSAAVTLRRLQRFQPTSPSRPSVAQQADETRGKLQRRVSSDSS</sequence>
<protein>
    <submittedName>
        <fullName evidence="2">Uncharacterized protein</fullName>
    </submittedName>
</protein>
<organism evidence="2 3">
    <name type="scientific">Cuscuta campestris</name>
    <dbReference type="NCBI Taxonomy" id="132261"/>
    <lineage>
        <taxon>Eukaryota</taxon>
        <taxon>Viridiplantae</taxon>
        <taxon>Streptophyta</taxon>
        <taxon>Embryophyta</taxon>
        <taxon>Tracheophyta</taxon>
        <taxon>Spermatophyta</taxon>
        <taxon>Magnoliopsida</taxon>
        <taxon>eudicotyledons</taxon>
        <taxon>Gunneridae</taxon>
        <taxon>Pentapetalae</taxon>
        <taxon>asterids</taxon>
        <taxon>lamiids</taxon>
        <taxon>Solanales</taxon>
        <taxon>Convolvulaceae</taxon>
        <taxon>Cuscuteae</taxon>
        <taxon>Cuscuta</taxon>
        <taxon>Cuscuta subgen. Grammica</taxon>
        <taxon>Cuscuta sect. Cleistogrammica</taxon>
    </lineage>
</organism>
<feature type="region of interest" description="Disordered" evidence="1">
    <location>
        <begin position="89"/>
        <end position="122"/>
    </location>
</feature>
<reference evidence="2 3" key="1">
    <citation type="submission" date="2018-04" db="EMBL/GenBank/DDBJ databases">
        <authorList>
            <person name="Vogel A."/>
        </authorList>
    </citation>
    <scope>NUCLEOTIDE SEQUENCE [LARGE SCALE GENOMIC DNA]</scope>
</reference>
<proteinExistence type="predicted"/>
<keyword evidence="3" id="KW-1185">Reference proteome</keyword>